<reference evidence="1 2" key="1">
    <citation type="submission" date="2024-01" db="EMBL/GenBank/DDBJ databases">
        <title>The genomes of 5 underutilized Papilionoideae crops provide insights into root nodulation and disease resistanc.</title>
        <authorList>
            <person name="Jiang F."/>
        </authorList>
    </citation>
    <scope>NUCLEOTIDE SEQUENCE [LARGE SCALE GENOMIC DNA]</scope>
    <source>
        <strain evidence="1">DUOXIRENSHENG_FW03</strain>
        <tissue evidence="1">Leaves</tissue>
    </source>
</reference>
<accession>A0AAN9SPU5</accession>
<dbReference type="AlphaFoldDB" id="A0AAN9SPU5"/>
<dbReference type="Proteomes" id="UP001386955">
    <property type="component" value="Unassembled WGS sequence"/>
</dbReference>
<gene>
    <name evidence="1" type="ORF">VNO78_13178</name>
</gene>
<organism evidence="1 2">
    <name type="scientific">Psophocarpus tetragonolobus</name>
    <name type="common">Winged bean</name>
    <name type="synonym">Dolichos tetragonolobus</name>
    <dbReference type="NCBI Taxonomy" id="3891"/>
    <lineage>
        <taxon>Eukaryota</taxon>
        <taxon>Viridiplantae</taxon>
        <taxon>Streptophyta</taxon>
        <taxon>Embryophyta</taxon>
        <taxon>Tracheophyta</taxon>
        <taxon>Spermatophyta</taxon>
        <taxon>Magnoliopsida</taxon>
        <taxon>eudicotyledons</taxon>
        <taxon>Gunneridae</taxon>
        <taxon>Pentapetalae</taxon>
        <taxon>rosids</taxon>
        <taxon>fabids</taxon>
        <taxon>Fabales</taxon>
        <taxon>Fabaceae</taxon>
        <taxon>Papilionoideae</taxon>
        <taxon>50 kb inversion clade</taxon>
        <taxon>NPAAA clade</taxon>
        <taxon>indigoferoid/millettioid clade</taxon>
        <taxon>Phaseoleae</taxon>
        <taxon>Psophocarpus</taxon>
    </lineage>
</organism>
<proteinExistence type="predicted"/>
<comment type="caution">
    <text evidence="1">The sequence shown here is derived from an EMBL/GenBank/DDBJ whole genome shotgun (WGS) entry which is preliminary data.</text>
</comment>
<protein>
    <submittedName>
        <fullName evidence="1">Uncharacterized protein</fullName>
    </submittedName>
</protein>
<evidence type="ECO:0000313" key="1">
    <source>
        <dbReference type="EMBL" id="KAK7401581.1"/>
    </source>
</evidence>
<sequence>MEHGAKSKSSSNGLKGFAEMNKDNSQYIVNSVVRLFLTIFLLCTREAISVTEMFPSIKTGKRKGTKERKNTHSNHVFQSNLCLSCS</sequence>
<keyword evidence="2" id="KW-1185">Reference proteome</keyword>
<name>A0AAN9SPU5_PSOTE</name>
<dbReference type="EMBL" id="JAYMYS010000003">
    <property type="protein sequence ID" value="KAK7401581.1"/>
    <property type="molecule type" value="Genomic_DNA"/>
</dbReference>
<evidence type="ECO:0000313" key="2">
    <source>
        <dbReference type="Proteomes" id="UP001386955"/>
    </source>
</evidence>